<feature type="compositionally biased region" description="Low complexity" evidence="5">
    <location>
        <begin position="163"/>
        <end position="174"/>
    </location>
</feature>
<dbReference type="PANTHER" id="PTHR23077:SF171">
    <property type="entry name" value="NUCLEAR VALOSIN-CONTAINING PROTEIN-LIKE"/>
    <property type="match status" value="1"/>
</dbReference>
<dbReference type="Gene3D" id="1.10.8.60">
    <property type="match status" value="1"/>
</dbReference>
<evidence type="ECO:0000313" key="8">
    <source>
        <dbReference type="Proteomes" id="UP000739538"/>
    </source>
</evidence>
<dbReference type="PROSITE" id="PS00674">
    <property type="entry name" value="AAA"/>
    <property type="match status" value="1"/>
</dbReference>
<protein>
    <submittedName>
        <fullName evidence="7">AAA family ATPase</fullName>
    </submittedName>
</protein>
<organism evidence="7 8">
    <name type="scientific">Eiseniibacteriota bacterium</name>
    <dbReference type="NCBI Taxonomy" id="2212470"/>
    <lineage>
        <taxon>Bacteria</taxon>
        <taxon>Candidatus Eiseniibacteriota</taxon>
    </lineage>
</organism>
<evidence type="ECO:0000256" key="2">
    <source>
        <dbReference type="ARBA" id="ARBA00022840"/>
    </source>
</evidence>
<dbReference type="FunFam" id="3.40.50.300:FF:001025">
    <property type="entry name" value="ATPase family, AAA domain-containing 2B"/>
    <property type="match status" value="1"/>
</dbReference>
<dbReference type="InterPro" id="IPR003959">
    <property type="entry name" value="ATPase_AAA_core"/>
</dbReference>
<dbReference type="InterPro" id="IPR003960">
    <property type="entry name" value="ATPase_AAA_CS"/>
</dbReference>
<evidence type="ECO:0000256" key="1">
    <source>
        <dbReference type="ARBA" id="ARBA00022741"/>
    </source>
</evidence>
<feature type="region of interest" description="Disordered" evidence="5">
    <location>
        <begin position="145"/>
        <end position="219"/>
    </location>
</feature>
<dbReference type="InterPro" id="IPR050168">
    <property type="entry name" value="AAA_ATPase_domain"/>
</dbReference>
<dbReference type="InterPro" id="IPR011990">
    <property type="entry name" value="TPR-like_helical_dom_sf"/>
</dbReference>
<comment type="similarity">
    <text evidence="4">Belongs to the AAA ATPase family.</text>
</comment>
<dbReference type="Proteomes" id="UP000739538">
    <property type="component" value="Unassembled WGS sequence"/>
</dbReference>
<dbReference type="InterPro" id="IPR027417">
    <property type="entry name" value="P-loop_NTPase"/>
</dbReference>
<dbReference type="PANTHER" id="PTHR23077">
    <property type="entry name" value="AAA-FAMILY ATPASE"/>
    <property type="match status" value="1"/>
</dbReference>
<keyword evidence="2 4" id="KW-0067">ATP-binding</keyword>
<dbReference type="GO" id="GO:0005524">
    <property type="term" value="F:ATP binding"/>
    <property type="evidence" value="ECO:0007669"/>
    <property type="project" value="UniProtKB-KW"/>
</dbReference>
<proteinExistence type="inferred from homology"/>
<dbReference type="GO" id="GO:0016887">
    <property type="term" value="F:ATP hydrolysis activity"/>
    <property type="evidence" value="ECO:0007669"/>
    <property type="project" value="InterPro"/>
</dbReference>
<evidence type="ECO:0000256" key="5">
    <source>
        <dbReference type="SAM" id="MobiDB-lite"/>
    </source>
</evidence>
<dbReference type="Pfam" id="PF00004">
    <property type="entry name" value="AAA"/>
    <property type="match status" value="1"/>
</dbReference>
<name>A0A956SG55_UNCEI</name>
<accession>A0A956SG55</accession>
<evidence type="ECO:0000259" key="6">
    <source>
        <dbReference type="SMART" id="SM00382"/>
    </source>
</evidence>
<dbReference type="SUPFAM" id="SSF52540">
    <property type="entry name" value="P-loop containing nucleoside triphosphate hydrolases"/>
    <property type="match status" value="1"/>
</dbReference>
<dbReference type="AlphaFoldDB" id="A0A956SG55"/>
<dbReference type="SMART" id="SM00382">
    <property type="entry name" value="AAA"/>
    <property type="match status" value="1"/>
</dbReference>
<evidence type="ECO:0000256" key="4">
    <source>
        <dbReference type="RuleBase" id="RU003651"/>
    </source>
</evidence>
<dbReference type="Pfam" id="PF17862">
    <property type="entry name" value="AAA_lid_3"/>
    <property type="match status" value="1"/>
</dbReference>
<dbReference type="InterPro" id="IPR041569">
    <property type="entry name" value="AAA_lid_3"/>
</dbReference>
<feature type="domain" description="AAA+ ATPase" evidence="6">
    <location>
        <begin position="265"/>
        <end position="402"/>
    </location>
</feature>
<feature type="region of interest" description="Disordered" evidence="5">
    <location>
        <begin position="29"/>
        <end position="50"/>
    </location>
</feature>
<keyword evidence="3" id="KW-0175">Coiled coil</keyword>
<keyword evidence="1 4" id="KW-0547">Nucleotide-binding</keyword>
<comment type="caution">
    <text evidence="7">The sequence shown here is derived from an EMBL/GenBank/DDBJ whole genome shotgun (WGS) entry which is preliminary data.</text>
</comment>
<dbReference type="EMBL" id="JAGQHS010000337">
    <property type="protein sequence ID" value="MCA9759410.1"/>
    <property type="molecule type" value="Genomic_DNA"/>
</dbReference>
<sequence length="513" mass="56363">MRALRQALEQDPKNGPLWAHYAELLLQNEDSPSKSPSAAAPTHSGRPGVSPEAIEALRNAVDLGAGGVRIATELIRSLRVSGRLAEAVIRVEKMLSDATHPRLQLEHAWVLALRDENEDAARVYQSAVESDPSLADVEFEERLGLRASGTSPRIGRASRGTGPSEQPLQSQEQPFDPEPDRDESIHEESTPEGGSEMTDRREAVQASHQPDEDAAEESASHLAWGDIFTTFRDVAGLDDVKDQIRLRIIAPFQNEKIYQAFGRSAGGGLLLYGPPGCGKTFVARATAGEIGARFVSIGINEILDRWIGQSEKVIHALFDQARANAPTVLFFDEFDALGGSRGVGDNQFFRTVVDQLLQEMDGVGGVNEGVLVFAATNLPWHVDAAFRRPGRFDRVIFVPPPDEAARRKILATHIEPLPTATPIDVDRLAKRTTLFSGADLRALCERASERALSASLRTNEVVPVTQDDFERGLEEVRSTAEEWIATARNHAKYSNQGGRYDDVIRFLKSINRW</sequence>
<dbReference type="Gene3D" id="1.25.40.10">
    <property type="entry name" value="Tetratricopeptide repeat domain"/>
    <property type="match status" value="1"/>
</dbReference>
<dbReference type="InterPro" id="IPR003593">
    <property type="entry name" value="AAA+_ATPase"/>
</dbReference>
<dbReference type="SUPFAM" id="SSF48452">
    <property type="entry name" value="TPR-like"/>
    <property type="match status" value="1"/>
</dbReference>
<evidence type="ECO:0000256" key="3">
    <source>
        <dbReference type="ARBA" id="ARBA00023054"/>
    </source>
</evidence>
<gene>
    <name evidence="7" type="ORF">KDA27_26690</name>
</gene>
<reference evidence="7" key="1">
    <citation type="submission" date="2020-04" db="EMBL/GenBank/DDBJ databases">
        <authorList>
            <person name="Zhang T."/>
        </authorList>
    </citation>
    <scope>NUCLEOTIDE SEQUENCE</scope>
    <source>
        <strain evidence="7">HKST-UBA02</strain>
    </source>
</reference>
<evidence type="ECO:0000313" key="7">
    <source>
        <dbReference type="EMBL" id="MCA9759410.1"/>
    </source>
</evidence>
<dbReference type="Gene3D" id="3.40.50.300">
    <property type="entry name" value="P-loop containing nucleotide triphosphate hydrolases"/>
    <property type="match status" value="1"/>
</dbReference>
<reference evidence="7" key="2">
    <citation type="journal article" date="2021" name="Microbiome">
        <title>Successional dynamics and alternative stable states in a saline activated sludge microbial community over 9 years.</title>
        <authorList>
            <person name="Wang Y."/>
            <person name="Ye J."/>
            <person name="Ju F."/>
            <person name="Liu L."/>
            <person name="Boyd J.A."/>
            <person name="Deng Y."/>
            <person name="Parks D.H."/>
            <person name="Jiang X."/>
            <person name="Yin X."/>
            <person name="Woodcroft B.J."/>
            <person name="Tyson G.W."/>
            <person name="Hugenholtz P."/>
            <person name="Polz M.F."/>
            <person name="Zhang T."/>
        </authorList>
    </citation>
    <scope>NUCLEOTIDE SEQUENCE</scope>
    <source>
        <strain evidence="7">HKST-UBA02</strain>
    </source>
</reference>